<proteinExistence type="predicted"/>
<dbReference type="RefSeq" id="YP_001426757.1">
    <property type="nucleotide sequence ID" value="NC_008724.1"/>
</dbReference>
<accession>A7K8N6</accession>
<reference evidence="1 2" key="1">
    <citation type="submission" date="2006-09" db="EMBL/GenBank/DDBJ databases">
        <title>Sequence and annotation of the 288-kb ATCV-1 virus that infects an endosymbiotic Chlorella strain of the heliozoon Acanthocystis turfacea.</title>
        <authorList>
            <person name="Fitzgerald L.A."/>
            <person name="Graves M.V."/>
            <person name="Li X."/>
            <person name="Pfitzner A.J.P."/>
            <person name="Hartigan J."/>
            <person name="Van Etten J.L."/>
        </authorList>
    </citation>
    <scope>NUCLEOTIDE SEQUENCE [LARGE SCALE GENOMIC DNA]</scope>
    <source>
        <strain evidence="1 2">ATCV-1</strain>
    </source>
</reference>
<dbReference type="KEGG" id="vg:5471010"/>
<evidence type="ECO:0000313" key="2">
    <source>
        <dbReference type="Proteomes" id="UP000202420"/>
    </source>
</evidence>
<gene>
    <name evidence="1" type="primary">Z276L</name>
    <name evidence="1" type="ORF">ATCV1_Z276L</name>
</gene>
<organism evidence="1 2">
    <name type="scientific">Chlorovirus heliozoae</name>
    <dbReference type="NCBI Taxonomy" id="322019"/>
    <lineage>
        <taxon>Viruses</taxon>
        <taxon>Varidnaviria</taxon>
        <taxon>Bamfordvirae</taxon>
        <taxon>Nucleocytoviricota</taxon>
        <taxon>Megaviricetes</taxon>
        <taxon>Algavirales</taxon>
        <taxon>Phycodnaviridae</taxon>
        <taxon>Chlorovirus</taxon>
    </lineage>
</organism>
<dbReference type="Proteomes" id="UP000202420">
    <property type="component" value="Segment"/>
</dbReference>
<evidence type="ECO:0000313" key="1">
    <source>
        <dbReference type="EMBL" id="ABT16410.1"/>
    </source>
</evidence>
<dbReference type="EMBL" id="EF101928">
    <property type="protein sequence ID" value="ABT16410.1"/>
    <property type="molecule type" value="Genomic_DNA"/>
</dbReference>
<name>A7K8N6_9PHYC</name>
<dbReference type="GeneID" id="5471010"/>
<keyword evidence="2" id="KW-1185">Reference proteome</keyword>
<protein>
    <submittedName>
        <fullName evidence="1">Uncharacterized protein Z276L</fullName>
    </submittedName>
</protein>
<sequence>MNELYFGSLESTIPEWAAKYYKFQDSEDTPSVEDTFNTTCLDKTPVNLTYIKNYQKCDKIANDNPDKQFRVKMCLKSLSPGGTNSTRWCSMFQGINLTGGPDRPAIMFPEYASCIKNPGGYVDRTQEKCANSCRGSHHQLVCKAPVPVEVTFNQTCGPFPFSKYAANLATCDAIVTGTPAKEFRMNMCAATLANPTASNPARWCSMYPGNNQATGKVLPEYARCIKANGYVDMTKPRCANACKGKPGQNGCPGRPLAAK</sequence>